<dbReference type="SUPFAM" id="SSF52058">
    <property type="entry name" value="L domain-like"/>
    <property type="match status" value="1"/>
</dbReference>
<evidence type="ECO:0000256" key="2">
    <source>
        <dbReference type="ARBA" id="ARBA00022737"/>
    </source>
</evidence>
<evidence type="ECO:0000313" key="4">
    <source>
        <dbReference type="EMBL" id="PKI56245.1"/>
    </source>
</evidence>
<reference evidence="4 5" key="1">
    <citation type="submission" date="2017-11" db="EMBL/GenBank/DDBJ databases">
        <title>De-novo sequencing of pomegranate (Punica granatum L.) genome.</title>
        <authorList>
            <person name="Akparov Z."/>
            <person name="Amiraslanov A."/>
            <person name="Hajiyeva S."/>
            <person name="Abbasov M."/>
            <person name="Kaur K."/>
            <person name="Hamwieh A."/>
            <person name="Solovyev V."/>
            <person name="Salamov A."/>
            <person name="Braich B."/>
            <person name="Kosarev P."/>
            <person name="Mahmoud A."/>
            <person name="Hajiyev E."/>
            <person name="Babayeva S."/>
            <person name="Izzatullayeva V."/>
            <person name="Mammadov A."/>
            <person name="Mammadov A."/>
            <person name="Sharifova S."/>
            <person name="Ojaghi J."/>
            <person name="Eynullazada K."/>
            <person name="Bayramov B."/>
            <person name="Abdulazimova A."/>
            <person name="Shahmuradov I."/>
        </authorList>
    </citation>
    <scope>NUCLEOTIDE SEQUENCE [LARGE SCALE GENOMIC DNA]</scope>
    <source>
        <strain evidence="5">cv. AG2017</strain>
        <tissue evidence="4">Leaf</tissue>
    </source>
</reference>
<dbReference type="PANTHER" id="PTHR48056">
    <property type="entry name" value="LRR RECEPTOR-LIKE SERINE/THREONINE-PROTEIN KINASE-RELATED"/>
    <property type="match status" value="1"/>
</dbReference>
<organism evidence="4 5">
    <name type="scientific">Punica granatum</name>
    <name type="common">Pomegranate</name>
    <dbReference type="NCBI Taxonomy" id="22663"/>
    <lineage>
        <taxon>Eukaryota</taxon>
        <taxon>Viridiplantae</taxon>
        <taxon>Streptophyta</taxon>
        <taxon>Embryophyta</taxon>
        <taxon>Tracheophyta</taxon>
        <taxon>Spermatophyta</taxon>
        <taxon>Magnoliopsida</taxon>
        <taxon>eudicotyledons</taxon>
        <taxon>Gunneridae</taxon>
        <taxon>Pentapetalae</taxon>
        <taxon>rosids</taxon>
        <taxon>malvids</taxon>
        <taxon>Myrtales</taxon>
        <taxon>Lythraceae</taxon>
        <taxon>Punica</taxon>
    </lineage>
</organism>
<name>A0A2I0JJ10_PUNGR</name>
<keyword evidence="2" id="KW-0677">Repeat</keyword>
<dbReference type="PANTHER" id="PTHR48056:SF41">
    <property type="entry name" value="RECEPTOR-LIKE PROTEIN KINASE HAIKU2"/>
    <property type="match status" value="1"/>
</dbReference>
<dbReference type="Gene3D" id="3.80.10.10">
    <property type="entry name" value="Ribonuclease Inhibitor"/>
    <property type="match status" value="1"/>
</dbReference>
<proteinExistence type="predicted"/>
<dbReference type="STRING" id="22663.A0A2I0JJ10"/>
<protein>
    <submittedName>
        <fullName evidence="4">Uncharacterized protein</fullName>
    </submittedName>
</protein>
<comment type="caution">
    <text evidence="4">The sequence shown here is derived from an EMBL/GenBank/DDBJ whole genome shotgun (WGS) entry which is preliminary data.</text>
</comment>
<sequence length="175" mass="18983">MDLFLHDNKFSGEIPSSYGSCTSLGNFMVSKNSLSGKVPSGIWALSGLEIIGLSINMLKGSITTDISKAWSPQQLLLSQSFVWEATRGDLKGPESDGGCPELQRFLWDNPLDDQGNIWVGVPSAAEQQLLRLDTGIAELVQVFSQPQHSQQLSFGRDSIISGAASCFGMFELVKQ</sequence>
<dbReference type="AlphaFoldDB" id="A0A2I0JJ10"/>
<evidence type="ECO:0000313" key="5">
    <source>
        <dbReference type="Proteomes" id="UP000233551"/>
    </source>
</evidence>
<dbReference type="Proteomes" id="UP000233551">
    <property type="component" value="Unassembled WGS sequence"/>
</dbReference>
<keyword evidence="3" id="KW-0325">Glycoprotein</keyword>
<keyword evidence="1" id="KW-0433">Leucine-rich repeat</keyword>
<gene>
    <name evidence="4" type="ORF">CRG98_023264</name>
</gene>
<dbReference type="InterPro" id="IPR050647">
    <property type="entry name" value="Plant_LRR-RLKs"/>
</dbReference>
<dbReference type="InterPro" id="IPR032675">
    <property type="entry name" value="LRR_dom_sf"/>
</dbReference>
<dbReference type="EMBL" id="PGOL01001608">
    <property type="protein sequence ID" value="PKI56245.1"/>
    <property type="molecule type" value="Genomic_DNA"/>
</dbReference>
<keyword evidence="5" id="KW-1185">Reference proteome</keyword>
<accession>A0A2I0JJ10</accession>
<dbReference type="GO" id="GO:0033612">
    <property type="term" value="F:receptor serine/threonine kinase binding"/>
    <property type="evidence" value="ECO:0007669"/>
    <property type="project" value="TreeGrafter"/>
</dbReference>
<evidence type="ECO:0000256" key="3">
    <source>
        <dbReference type="ARBA" id="ARBA00023180"/>
    </source>
</evidence>
<evidence type="ECO:0000256" key="1">
    <source>
        <dbReference type="ARBA" id="ARBA00022614"/>
    </source>
</evidence>